<reference evidence="2 3" key="1">
    <citation type="submission" date="2017-09" db="EMBL/GenBank/DDBJ databases">
        <title>Depth-based differentiation of microbial function through sediment-hosted aquifers and enrichment of novel symbionts in the deep terrestrial subsurface.</title>
        <authorList>
            <person name="Probst A.J."/>
            <person name="Ladd B."/>
            <person name="Jarett J.K."/>
            <person name="Geller-Mcgrath D.E."/>
            <person name="Sieber C.M."/>
            <person name="Emerson J.B."/>
            <person name="Anantharaman K."/>
            <person name="Thomas B.C."/>
            <person name="Malmstrom R."/>
            <person name="Stieglmeier M."/>
            <person name="Klingl A."/>
            <person name="Woyke T."/>
            <person name="Ryan C.M."/>
            <person name="Banfield J.F."/>
        </authorList>
    </citation>
    <scope>NUCLEOTIDE SEQUENCE [LARGE SCALE GENOMIC DNA]</scope>
    <source>
        <strain evidence="2">CG07_land_8_20_14_0_80_42_15</strain>
    </source>
</reference>
<proteinExistence type="predicted"/>
<accession>A0A2J0KVS9</accession>
<dbReference type="PANTHER" id="PTHR33221:SF5">
    <property type="entry name" value="HTH-TYPE TRANSCRIPTIONAL REGULATOR ISCR"/>
    <property type="match status" value="1"/>
</dbReference>
<dbReference type="PANTHER" id="PTHR33221">
    <property type="entry name" value="WINGED HELIX-TURN-HELIX TRANSCRIPTIONAL REGULATOR, RRF2 FAMILY"/>
    <property type="match status" value="1"/>
</dbReference>
<dbReference type="GO" id="GO:0005829">
    <property type="term" value="C:cytosol"/>
    <property type="evidence" value="ECO:0007669"/>
    <property type="project" value="TreeGrafter"/>
</dbReference>
<dbReference type="GO" id="GO:0003677">
    <property type="term" value="F:DNA binding"/>
    <property type="evidence" value="ECO:0007669"/>
    <property type="project" value="UniProtKB-KW"/>
</dbReference>
<dbReference type="Pfam" id="PF02082">
    <property type="entry name" value="Rrf2"/>
    <property type="match status" value="1"/>
</dbReference>
<evidence type="ECO:0000313" key="2">
    <source>
        <dbReference type="EMBL" id="PIU41434.1"/>
    </source>
</evidence>
<dbReference type="EMBL" id="PEWV01000058">
    <property type="protein sequence ID" value="PIU41434.1"/>
    <property type="molecule type" value="Genomic_DNA"/>
</dbReference>
<dbReference type="Proteomes" id="UP000230052">
    <property type="component" value="Unassembled WGS sequence"/>
</dbReference>
<dbReference type="InterPro" id="IPR000944">
    <property type="entry name" value="Tscrpt_reg_Rrf2"/>
</dbReference>
<name>A0A2J0KVS9_9BACT</name>
<sequence>MKLSTKSRYGVRAMVDLAFNYKHGPVAVGDISRREGISTCYLEQILNKLRRHNLVKSVRGPKGGYVLAKSPDNIKIADIVKTLEGNIAPVNCTTVNNRLCNRIDRCVTKLLWDKLASSIENVLNSATLASLLKEAKDAGIDKKIKHEYTFYI</sequence>
<dbReference type="AlphaFoldDB" id="A0A2J0KVS9"/>
<evidence type="ECO:0000313" key="3">
    <source>
        <dbReference type="Proteomes" id="UP000230052"/>
    </source>
</evidence>
<dbReference type="PROSITE" id="PS51197">
    <property type="entry name" value="HTH_RRF2_2"/>
    <property type="match status" value="1"/>
</dbReference>
<keyword evidence="1" id="KW-0238">DNA-binding</keyword>
<dbReference type="SUPFAM" id="SSF46785">
    <property type="entry name" value="Winged helix' DNA-binding domain"/>
    <property type="match status" value="1"/>
</dbReference>
<dbReference type="InterPro" id="IPR036390">
    <property type="entry name" value="WH_DNA-bd_sf"/>
</dbReference>
<dbReference type="InterPro" id="IPR036388">
    <property type="entry name" value="WH-like_DNA-bd_sf"/>
</dbReference>
<organism evidence="2 3">
    <name type="scientific">Candidatus Aquitaenariimonas noxiae</name>
    <dbReference type="NCBI Taxonomy" id="1974741"/>
    <lineage>
        <taxon>Bacteria</taxon>
        <taxon>Pseudomonadati</taxon>
        <taxon>Candidatus Omnitrophota</taxon>
        <taxon>Candidatus Aquitaenariimonas</taxon>
    </lineage>
</organism>
<dbReference type="GO" id="GO:0003700">
    <property type="term" value="F:DNA-binding transcription factor activity"/>
    <property type="evidence" value="ECO:0007669"/>
    <property type="project" value="TreeGrafter"/>
</dbReference>
<dbReference type="Gene3D" id="1.10.10.10">
    <property type="entry name" value="Winged helix-like DNA-binding domain superfamily/Winged helix DNA-binding domain"/>
    <property type="match status" value="1"/>
</dbReference>
<gene>
    <name evidence="2" type="ORF">COS99_05535</name>
</gene>
<comment type="caution">
    <text evidence="2">The sequence shown here is derived from an EMBL/GenBank/DDBJ whole genome shotgun (WGS) entry which is preliminary data.</text>
</comment>
<dbReference type="NCBIfam" id="TIGR00738">
    <property type="entry name" value="rrf2_super"/>
    <property type="match status" value="1"/>
</dbReference>
<evidence type="ECO:0000256" key="1">
    <source>
        <dbReference type="ARBA" id="ARBA00023125"/>
    </source>
</evidence>
<protein>
    <submittedName>
        <fullName evidence="2">AsnC family transcriptional regulator</fullName>
    </submittedName>
</protein>